<feature type="compositionally biased region" description="Polar residues" evidence="1">
    <location>
        <begin position="51"/>
        <end position="66"/>
    </location>
</feature>
<reference evidence="2 3" key="1">
    <citation type="journal article" date="2019" name="Commun. Biol.">
        <title>The bagworm genome reveals a unique fibroin gene that provides high tensile strength.</title>
        <authorList>
            <person name="Kono N."/>
            <person name="Nakamura H."/>
            <person name="Ohtoshi R."/>
            <person name="Tomita M."/>
            <person name="Numata K."/>
            <person name="Arakawa K."/>
        </authorList>
    </citation>
    <scope>NUCLEOTIDE SEQUENCE [LARGE SCALE GENOMIC DNA]</scope>
</reference>
<evidence type="ECO:0000313" key="3">
    <source>
        <dbReference type="Proteomes" id="UP000299102"/>
    </source>
</evidence>
<sequence length="82" mass="8786">MLAIAGRQATCVVGFAPQSLITASHVGCPLHRPVVRMHDDARALAGGSVATPANETITKQPRTQMNPGLEEVKKKKKKMNPK</sequence>
<dbReference type="AlphaFoldDB" id="A0A4C1ZJI1"/>
<dbReference type="EMBL" id="BGZK01001851">
    <property type="protein sequence ID" value="GBP87313.1"/>
    <property type="molecule type" value="Genomic_DNA"/>
</dbReference>
<keyword evidence="3" id="KW-1185">Reference proteome</keyword>
<comment type="caution">
    <text evidence="2">The sequence shown here is derived from an EMBL/GenBank/DDBJ whole genome shotgun (WGS) entry which is preliminary data.</text>
</comment>
<evidence type="ECO:0000313" key="2">
    <source>
        <dbReference type="EMBL" id="GBP87313.1"/>
    </source>
</evidence>
<organism evidence="2 3">
    <name type="scientific">Eumeta variegata</name>
    <name type="common">Bagworm moth</name>
    <name type="synonym">Eumeta japonica</name>
    <dbReference type="NCBI Taxonomy" id="151549"/>
    <lineage>
        <taxon>Eukaryota</taxon>
        <taxon>Metazoa</taxon>
        <taxon>Ecdysozoa</taxon>
        <taxon>Arthropoda</taxon>
        <taxon>Hexapoda</taxon>
        <taxon>Insecta</taxon>
        <taxon>Pterygota</taxon>
        <taxon>Neoptera</taxon>
        <taxon>Endopterygota</taxon>
        <taxon>Lepidoptera</taxon>
        <taxon>Glossata</taxon>
        <taxon>Ditrysia</taxon>
        <taxon>Tineoidea</taxon>
        <taxon>Psychidae</taxon>
        <taxon>Oiketicinae</taxon>
        <taxon>Eumeta</taxon>
    </lineage>
</organism>
<evidence type="ECO:0000256" key="1">
    <source>
        <dbReference type="SAM" id="MobiDB-lite"/>
    </source>
</evidence>
<accession>A0A4C1ZJI1</accession>
<feature type="region of interest" description="Disordered" evidence="1">
    <location>
        <begin position="51"/>
        <end position="82"/>
    </location>
</feature>
<name>A0A4C1ZJI1_EUMVA</name>
<dbReference type="Proteomes" id="UP000299102">
    <property type="component" value="Unassembled WGS sequence"/>
</dbReference>
<gene>
    <name evidence="2" type="ORF">EVAR_59017_1</name>
</gene>
<proteinExistence type="predicted"/>
<protein>
    <submittedName>
        <fullName evidence="2">Uncharacterized protein</fullName>
    </submittedName>
</protein>